<dbReference type="EMBL" id="CACVAU010000046">
    <property type="protein sequence ID" value="CAA6815517.1"/>
    <property type="molecule type" value="Genomic_DNA"/>
</dbReference>
<protein>
    <submittedName>
        <fullName evidence="1">Conserved protein</fullName>
    </submittedName>
</protein>
<gene>
    <name evidence="1" type="ORF">HELGO_WM40542</name>
</gene>
<dbReference type="InterPro" id="IPR012547">
    <property type="entry name" value="PDDEXK_9"/>
</dbReference>
<accession>A0A6S6TGE4</accession>
<reference evidence="1" key="1">
    <citation type="submission" date="2020-01" db="EMBL/GenBank/DDBJ databases">
        <authorList>
            <person name="Meier V. D."/>
            <person name="Meier V D."/>
        </authorList>
    </citation>
    <scope>NUCLEOTIDE SEQUENCE</scope>
    <source>
        <strain evidence="1">HLG_WM_MAG_05</strain>
    </source>
</reference>
<proteinExistence type="predicted"/>
<dbReference type="AlphaFoldDB" id="A0A6S6TGE4"/>
<dbReference type="Pfam" id="PF08011">
    <property type="entry name" value="PDDEXK_9"/>
    <property type="match status" value="1"/>
</dbReference>
<evidence type="ECO:0000313" key="1">
    <source>
        <dbReference type="EMBL" id="CAA6815517.1"/>
    </source>
</evidence>
<organism evidence="1">
    <name type="scientific">uncultured Sulfurovum sp</name>
    <dbReference type="NCBI Taxonomy" id="269237"/>
    <lineage>
        <taxon>Bacteria</taxon>
        <taxon>Pseudomonadati</taxon>
        <taxon>Campylobacterota</taxon>
        <taxon>Epsilonproteobacteria</taxon>
        <taxon>Campylobacterales</taxon>
        <taxon>Sulfurovaceae</taxon>
        <taxon>Sulfurovum</taxon>
        <taxon>environmental samples</taxon>
    </lineage>
</organism>
<name>A0A6S6TGE4_9BACT</name>
<sequence length="249" mass="29332">KMLDSNVASDYKAIMKLFNIGDSDRNYKVLEELIETNSISGVIKDRYDLNQEFSEDDFITLIYSMGFITIKDEITGGLYNFEIPNYVIKILYFNYFAIEVQKRNSFKHQYSFSHTLTKLLLGDNEPFKNQLNDVIKTLSNRDHYGFTEKHFHVITLSLLSFAEFYFIDSQPELNNKYPDILLIGRDEKVPNNYLFELKWVKQKDDYEKLKKEGIKQVEGYLKLDKIKNIPKLRSFLLIGSKDGVEFFEV</sequence>
<feature type="non-terminal residue" evidence="1">
    <location>
        <position position="1"/>
    </location>
</feature>